<sequence length="596" mass="67959">MNKSKNVCLGRRGRPKKGGTKKKIEDYISALLEVPGFSFYPLERTKVGECKVFGSLLIPLRIFDLFPEWFQGTFNEINCFQDVFYRDSDLINNDRLNKCDSKDMINISFVCEKDERDFMLGQNKGLACTGCNFMPYIIKVDGHIWKLAFSAPINNSCIFLAVSLHPENCPVTEIFKRYCGPGVIQIWNIPFTCGNEQEKCNVNNSKIEPYLKCEVYHSKKICRYVEWIPFSDCLEKGVVGLLFTILGDFCAYIYLIPISSSRIDAKEYILWSYKGVHCIYSASICIPSPSGILRIAGTTLEGNILIWTFQSYNSLSEDIKERIINPSEQIISVTENRPILSASWCPGSFSLLCVGDINGKITIIDYRRCMNHLVKEFDLSSRPITNIVWCRLTNNIYVSHGIGAIIISLERGDYTQFAIEAFYKKKNTSYDKNKTPILGARSWSCCSLIHYAIFGFNDGSTIIGPCFEFDTKSFRETMLLRAIIPKPIVELENNTLESSQYIPINSSSSNDNLDSSSSLHLKMHDLILESTRKRYRNIIKYGVKFLWNTEMNIDILDYLDVHCVSTIDPFLYPQMANQPFIAIAYFGGIIAIHKLL</sequence>
<evidence type="ECO:0000313" key="2">
    <source>
        <dbReference type="EMBL" id="OII71086.1"/>
    </source>
</evidence>
<dbReference type="InterPro" id="IPR036322">
    <property type="entry name" value="WD40_repeat_dom_sf"/>
</dbReference>
<comment type="caution">
    <text evidence="2">The sequence shown here is derived from an EMBL/GenBank/DDBJ whole genome shotgun (WGS) entry which is preliminary data.</text>
</comment>
<evidence type="ECO:0000256" key="1">
    <source>
        <dbReference type="SAM" id="MobiDB-lite"/>
    </source>
</evidence>
<dbReference type="AlphaFoldDB" id="A0A1J4MA39"/>
<dbReference type="Proteomes" id="UP000186804">
    <property type="component" value="Unassembled WGS sequence"/>
</dbReference>
<feature type="region of interest" description="Disordered" evidence="1">
    <location>
        <begin position="1"/>
        <end position="21"/>
    </location>
</feature>
<dbReference type="Gene3D" id="2.130.10.10">
    <property type="entry name" value="YVTN repeat-like/Quinoprotein amine dehydrogenase"/>
    <property type="match status" value="1"/>
</dbReference>
<dbReference type="SUPFAM" id="SSF50978">
    <property type="entry name" value="WD40 repeat-like"/>
    <property type="match status" value="1"/>
</dbReference>
<dbReference type="GeneID" id="92366828"/>
<accession>A0A1J4MA39</accession>
<name>A0A1J4MA39_9CRYT</name>
<dbReference type="EMBL" id="LRBS01000125">
    <property type="protein sequence ID" value="OII71086.1"/>
    <property type="molecule type" value="Genomic_DNA"/>
</dbReference>
<dbReference type="OrthoDB" id="4703at2759"/>
<keyword evidence="3" id="KW-1185">Reference proteome</keyword>
<dbReference type="InterPro" id="IPR015943">
    <property type="entry name" value="WD40/YVTN_repeat-like_dom_sf"/>
</dbReference>
<gene>
    <name evidence="2" type="ORF">cand_026440</name>
</gene>
<reference evidence="2 3" key="1">
    <citation type="submission" date="2016-10" db="EMBL/GenBank/DDBJ databases">
        <title>Reductive evolution of mitochondrial metabolism and differential evolution of invasion-related proteins in Cryptosporidium.</title>
        <authorList>
            <person name="Liu S."/>
            <person name="Roellig D.M."/>
            <person name="Guo Y."/>
            <person name="Li N."/>
            <person name="Frace M.A."/>
            <person name="Tang K."/>
            <person name="Zhang L."/>
            <person name="Feng Y."/>
            <person name="Xiao L."/>
        </authorList>
    </citation>
    <scope>NUCLEOTIDE SEQUENCE [LARGE SCALE GENOMIC DNA]</scope>
    <source>
        <strain evidence="2">30847</strain>
    </source>
</reference>
<evidence type="ECO:0000313" key="3">
    <source>
        <dbReference type="Proteomes" id="UP000186804"/>
    </source>
</evidence>
<dbReference type="RefSeq" id="XP_067066455.1">
    <property type="nucleotide sequence ID" value="XM_067212872.1"/>
</dbReference>
<organism evidence="2 3">
    <name type="scientific">Cryptosporidium andersoni</name>
    <dbReference type="NCBI Taxonomy" id="117008"/>
    <lineage>
        <taxon>Eukaryota</taxon>
        <taxon>Sar</taxon>
        <taxon>Alveolata</taxon>
        <taxon>Apicomplexa</taxon>
        <taxon>Conoidasida</taxon>
        <taxon>Coccidia</taxon>
        <taxon>Eucoccidiorida</taxon>
        <taxon>Eimeriorina</taxon>
        <taxon>Cryptosporidiidae</taxon>
        <taxon>Cryptosporidium</taxon>
    </lineage>
</organism>
<dbReference type="VEuPathDB" id="CryptoDB:cand_026440"/>
<feature type="compositionally biased region" description="Basic residues" evidence="1">
    <location>
        <begin position="11"/>
        <end position="21"/>
    </location>
</feature>
<protein>
    <submittedName>
        <fullName evidence="2">Uncharacterized protein</fullName>
    </submittedName>
</protein>
<proteinExistence type="predicted"/>